<proteinExistence type="predicted"/>
<reference evidence="1" key="1">
    <citation type="submission" date="2022-03" db="EMBL/GenBank/DDBJ databases">
        <authorList>
            <person name="Sayadi A."/>
        </authorList>
    </citation>
    <scope>NUCLEOTIDE SEQUENCE</scope>
</reference>
<protein>
    <submittedName>
        <fullName evidence="1">Uncharacterized protein</fullName>
    </submittedName>
</protein>
<organism evidence="1 2">
    <name type="scientific">Acanthoscelides obtectus</name>
    <name type="common">Bean weevil</name>
    <name type="synonym">Bruchus obtectus</name>
    <dbReference type="NCBI Taxonomy" id="200917"/>
    <lineage>
        <taxon>Eukaryota</taxon>
        <taxon>Metazoa</taxon>
        <taxon>Ecdysozoa</taxon>
        <taxon>Arthropoda</taxon>
        <taxon>Hexapoda</taxon>
        <taxon>Insecta</taxon>
        <taxon>Pterygota</taxon>
        <taxon>Neoptera</taxon>
        <taxon>Endopterygota</taxon>
        <taxon>Coleoptera</taxon>
        <taxon>Polyphaga</taxon>
        <taxon>Cucujiformia</taxon>
        <taxon>Chrysomeloidea</taxon>
        <taxon>Chrysomelidae</taxon>
        <taxon>Bruchinae</taxon>
        <taxon>Bruchini</taxon>
        <taxon>Acanthoscelides</taxon>
    </lineage>
</organism>
<dbReference type="AlphaFoldDB" id="A0A9P0PDX7"/>
<sequence>MYACCCQCDKLFVMGDVFIHADLRYKTTTLYFQTVGKPFGFSRLISRATGSSTCLGERKASQLA</sequence>
<dbReference type="EMBL" id="CAKOFQ010006842">
    <property type="protein sequence ID" value="CAH1976021.1"/>
    <property type="molecule type" value="Genomic_DNA"/>
</dbReference>
<name>A0A9P0PDX7_ACAOB</name>
<keyword evidence="2" id="KW-1185">Reference proteome</keyword>
<evidence type="ECO:0000313" key="1">
    <source>
        <dbReference type="EMBL" id="CAH1976021.1"/>
    </source>
</evidence>
<comment type="caution">
    <text evidence="1">The sequence shown here is derived from an EMBL/GenBank/DDBJ whole genome shotgun (WGS) entry which is preliminary data.</text>
</comment>
<gene>
    <name evidence="1" type="ORF">ACAOBT_LOCUS11908</name>
</gene>
<dbReference type="Proteomes" id="UP001152888">
    <property type="component" value="Unassembled WGS sequence"/>
</dbReference>
<accession>A0A9P0PDX7</accession>
<evidence type="ECO:0000313" key="2">
    <source>
        <dbReference type="Proteomes" id="UP001152888"/>
    </source>
</evidence>